<reference evidence="1 2" key="1">
    <citation type="submission" date="2019-05" db="EMBL/GenBank/DDBJ databases">
        <authorList>
            <person name="Farhan Ul Haque M."/>
        </authorList>
    </citation>
    <scope>NUCLEOTIDE SEQUENCE [LARGE SCALE GENOMIC DNA]</scope>
    <source>
        <strain evidence="1">2</strain>
    </source>
</reference>
<dbReference type="EMBL" id="CABFMQ020000110">
    <property type="protein sequence ID" value="VTZ51886.1"/>
    <property type="molecule type" value="Genomic_DNA"/>
</dbReference>
<evidence type="ECO:0000313" key="2">
    <source>
        <dbReference type="Proteomes" id="UP000485880"/>
    </source>
</evidence>
<name>A0A8B6MCT0_METTU</name>
<evidence type="ECO:0000313" key="1">
    <source>
        <dbReference type="EMBL" id="VTZ51886.1"/>
    </source>
</evidence>
<sequence length="104" mass="10674">MRNLSCAVNVRRRGRSENSGDAAAGAETIVGLRPSSISAPAAARVLLSLIGGITTGCLSYAPKAKLPAGLCLIILGTEGLSVWKHPWHGGIVCLEAGISPPERS</sequence>
<gene>
    <name evidence="1" type="ORF">MPC4_500002</name>
</gene>
<keyword evidence="2" id="KW-1185">Reference proteome</keyword>
<protein>
    <submittedName>
        <fullName evidence="1">Uncharacterized protein</fullName>
    </submittedName>
</protein>
<organism evidence="1 2">
    <name type="scientific">Methylocella tundrae</name>
    <dbReference type="NCBI Taxonomy" id="227605"/>
    <lineage>
        <taxon>Bacteria</taxon>
        <taxon>Pseudomonadati</taxon>
        <taxon>Pseudomonadota</taxon>
        <taxon>Alphaproteobacteria</taxon>
        <taxon>Hyphomicrobiales</taxon>
        <taxon>Beijerinckiaceae</taxon>
        <taxon>Methylocella</taxon>
    </lineage>
</organism>
<accession>A0A8B6MCT0</accession>
<proteinExistence type="predicted"/>
<dbReference type="Proteomes" id="UP000485880">
    <property type="component" value="Unassembled WGS sequence"/>
</dbReference>
<dbReference type="AlphaFoldDB" id="A0A8B6MCT0"/>
<comment type="caution">
    <text evidence="1">The sequence shown here is derived from an EMBL/GenBank/DDBJ whole genome shotgun (WGS) entry which is preliminary data.</text>
</comment>